<evidence type="ECO:0000313" key="3">
    <source>
        <dbReference type="Proteomes" id="UP001409585"/>
    </source>
</evidence>
<sequence length="459" mass="52938">MLPTVDESARAVLFLKHNEIIGEMLYTEFEAVLDAFIPLPNFASQSLQAVYIELNHRFHLTVAVFFLIDFDHQGFADRGWNLPIQQLVESAAKGPDLGSGPIRLACYTQCPVQWHQRSLWDPDMSPGRNDFTLIQRTIEANKMGVAFKKVVADSPPVADAIPTLTSVEERRLERGWLEELESELKAKLYRSFRNRLANTLKKQRLRLATLRNKQQKRIELLNRDHQARVDQYRTQIADLQTDLETQKSLSEQVKQTLDNQTHKMSQLRQFFEERLKSTRYTNDEQIQLLNQQFEAESQARVESVTKNLKETVQLREIELMYLTEQQSNLLDEITSLKHENAKLQEFSGDRVIDKLSTSGISFIAYQVGLGHINVNRDELTEYTQNPEAFAAAKCGVSLPTYRSWLDHFSKPRCQAIAKNGNVCNRTIPKINSPLDFHSGESDRCDEHRENKVVNFRFGQ</sequence>
<organism evidence="2 3">
    <name type="scientific">Halioxenophilus aromaticivorans</name>
    <dbReference type="NCBI Taxonomy" id="1306992"/>
    <lineage>
        <taxon>Bacteria</taxon>
        <taxon>Pseudomonadati</taxon>
        <taxon>Pseudomonadota</taxon>
        <taxon>Gammaproteobacteria</taxon>
        <taxon>Alteromonadales</taxon>
        <taxon>Alteromonadaceae</taxon>
        <taxon>Halioxenophilus</taxon>
    </lineage>
</organism>
<keyword evidence="1" id="KW-0175">Coiled coil</keyword>
<evidence type="ECO:0000256" key="1">
    <source>
        <dbReference type="SAM" id="Coils"/>
    </source>
</evidence>
<dbReference type="EMBL" id="BAABLX010000001">
    <property type="protein sequence ID" value="GAA4930007.1"/>
    <property type="molecule type" value="Genomic_DNA"/>
</dbReference>
<dbReference type="AlphaFoldDB" id="A0AAV3TWR6"/>
<protein>
    <submittedName>
        <fullName evidence="2">Uncharacterized protein</fullName>
    </submittedName>
</protein>
<comment type="caution">
    <text evidence="2">The sequence shown here is derived from an EMBL/GenBank/DDBJ whole genome shotgun (WGS) entry which is preliminary data.</text>
</comment>
<gene>
    <name evidence="2" type="ORF">GCM10025791_02210</name>
</gene>
<feature type="coiled-coil region" evidence="1">
    <location>
        <begin position="193"/>
        <end position="249"/>
    </location>
</feature>
<keyword evidence="3" id="KW-1185">Reference proteome</keyword>
<dbReference type="Proteomes" id="UP001409585">
    <property type="component" value="Unassembled WGS sequence"/>
</dbReference>
<proteinExistence type="predicted"/>
<dbReference type="RefSeq" id="WP_345415732.1">
    <property type="nucleotide sequence ID" value="NZ_AP031496.1"/>
</dbReference>
<name>A0AAV3TWR6_9ALTE</name>
<accession>A0AAV3TWR6</accession>
<reference evidence="3" key="1">
    <citation type="journal article" date="2019" name="Int. J. Syst. Evol. Microbiol.">
        <title>The Global Catalogue of Microorganisms (GCM) 10K type strain sequencing project: providing services to taxonomists for standard genome sequencing and annotation.</title>
        <authorList>
            <consortium name="The Broad Institute Genomics Platform"/>
            <consortium name="The Broad Institute Genome Sequencing Center for Infectious Disease"/>
            <person name="Wu L."/>
            <person name="Ma J."/>
        </authorList>
    </citation>
    <scope>NUCLEOTIDE SEQUENCE [LARGE SCALE GENOMIC DNA]</scope>
    <source>
        <strain evidence="3">JCM 19134</strain>
    </source>
</reference>
<evidence type="ECO:0000313" key="2">
    <source>
        <dbReference type="EMBL" id="GAA4930007.1"/>
    </source>
</evidence>